<comment type="caution">
    <text evidence="3">The sequence shown here is derived from an EMBL/GenBank/DDBJ whole genome shotgun (WGS) entry which is preliminary data.</text>
</comment>
<dbReference type="InterPro" id="IPR036397">
    <property type="entry name" value="RNaseH_sf"/>
</dbReference>
<evidence type="ECO:0000313" key="4">
    <source>
        <dbReference type="Proteomes" id="UP000541610"/>
    </source>
</evidence>
<feature type="compositionally biased region" description="Acidic residues" evidence="1">
    <location>
        <begin position="70"/>
        <end position="81"/>
    </location>
</feature>
<dbReference type="GO" id="GO:0003676">
    <property type="term" value="F:nucleic acid binding"/>
    <property type="evidence" value="ECO:0007669"/>
    <property type="project" value="InterPro"/>
</dbReference>
<feature type="compositionally biased region" description="Low complexity" evidence="1">
    <location>
        <begin position="1"/>
        <end position="10"/>
    </location>
</feature>
<feature type="region of interest" description="Disordered" evidence="1">
    <location>
        <begin position="1"/>
        <end position="81"/>
    </location>
</feature>
<organism evidence="3 4">
    <name type="scientific">Perkinsus olseni</name>
    <name type="common">Perkinsus atlanticus</name>
    <dbReference type="NCBI Taxonomy" id="32597"/>
    <lineage>
        <taxon>Eukaryota</taxon>
        <taxon>Sar</taxon>
        <taxon>Alveolata</taxon>
        <taxon>Perkinsozoa</taxon>
        <taxon>Perkinsea</taxon>
        <taxon>Perkinsida</taxon>
        <taxon>Perkinsidae</taxon>
        <taxon>Perkinsus</taxon>
    </lineage>
</organism>
<dbReference type="SUPFAM" id="SSF56219">
    <property type="entry name" value="DNase I-like"/>
    <property type="match status" value="1"/>
</dbReference>
<protein>
    <recommendedName>
        <fullName evidence="2">RNase H type-1 domain-containing protein</fullName>
    </recommendedName>
</protein>
<dbReference type="InterPro" id="IPR012337">
    <property type="entry name" value="RNaseH-like_sf"/>
</dbReference>
<dbReference type="Gene3D" id="3.30.420.10">
    <property type="entry name" value="Ribonuclease H-like superfamily/Ribonuclease H"/>
    <property type="match status" value="1"/>
</dbReference>
<dbReference type="SUPFAM" id="SSF53098">
    <property type="entry name" value="Ribonuclease H-like"/>
    <property type="match status" value="1"/>
</dbReference>
<accession>A0A7J6NQU5</accession>
<evidence type="ECO:0000259" key="2">
    <source>
        <dbReference type="PROSITE" id="PS50879"/>
    </source>
</evidence>
<evidence type="ECO:0000256" key="1">
    <source>
        <dbReference type="SAM" id="MobiDB-lite"/>
    </source>
</evidence>
<dbReference type="GO" id="GO:0004523">
    <property type="term" value="F:RNA-DNA hybrid ribonuclease activity"/>
    <property type="evidence" value="ECO:0007669"/>
    <property type="project" value="InterPro"/>
</dbReference>
<feature type="domain" description="RNase H type-1" evidence="2">
    <location>
        <begin position="1134"/>
        <end position="1283"/>
    </location>
</feature>
<evidence type="ECO:0000313" key="3">
    <source>
        <dbReference type="EMBL" id="KAF4686234.1"/>
    </source>
</evidence>
<dbReference type="PROSITE" id="PS50879">
    <property type="entry name" value="RNASE_H_1"/>
    <property type="match status" value="1"/>
</dbReference>
<dbReference type="CDD" id="cd09276">
    <property type="entry name" value="Rnase_HI_RT_non_LTR"/>
    <property type="match status" value="1"/>
</dbReference>
<dbReference type="InterPro" id="IPR005135">
    <property type="entry name" value="Endo/exonuclease/phosphatase"/>
</dbReference>
<sequence>MPADSSAIPAPSRPRRRGVGYRDRRSSTINQPPPPEDQRDEDQTSDHLSWASVTNEEEEREEARARGEVIDGELSQEEDDTDSFAEQVICIEDTMKQVGLKANRLLNKQEETRIGDSLKRMSNMYITLLEENRKLRKSLMKARQAPSSAPGVRPVPGRNVAGVSQIASQLSYRDILTGTIKNDQNAFKDKPVVYVSIENPTDELRKQKTEEIRRIVSSCKVEKIYPTARGVGIRCDNPSTADTVVGNLSENNIEGARKPALQPEVWIGFTPRDERDFGPIAEAVQAHPSGLQPDKWKVLRSGAKGAAVRVPLEDRDKLIRDGGLYLPGIKFRVKDSPHIRVCFDCGQPHSGPCTATTKACCNCGRNHSLRDCKNHPQLAPDQISCTLCGKKGHNSLAGVGAVAMCPRKLDLIKVKLSKTGLGPNSPSWSFLDPGIHVGHISAVQFNAMRSQLNLDHTFCSIVEHSAYPHFLLLQEPPRRTFLDRYTVFQAPVVSSSGRCRACILVHRDLAQEVSLLGDFSDPDLAIIAFRDIFLASIYIDPASPSIDIMDKLGIFLDAHRVRSHDGCRLVVGLDSNAHHSAWGLMSQGGPRNTLARIRGRALYDFILEYFLTLINVKTDPLTPTFISRRVTPGGETGFTSIIDLTLATGGVEVVDWKVICGSEDFGDHRPVAYRILLPRRRPVSHAEALPSLLTGYPHHLTDWSRYKEASDALLDLSQLQHLPMTRPETAAAHLLGHIIEQLVQATKRATPYKPRRDPLSTEDPHTGSPRNSQGRRKVNPWWDKTLREKRKELNKFKRDPRASRENVIRCRGEYRALIRQKKQQAYRAFLDSLDKGRQDGSVAGPTLFTTAIEDALETAEIRIKERLVLTLRVNPAAVDVQIVAFADDVTVLVGFRCKVRLSAEEVQDLCQYELTRAFAYTALRMDPSKCQSLTNLRSASEGEGKELRILGVWLNRNDTWIKHLTERIEKSKKIGFALARFARSSFGIGPACILELYRRVMLPVVSYAIEFWGPSLANVSYKRMVNRLGNMAIRTAFRLGKSFPQHLSRTLADCGATSTELLNLAIERQLHREYSVGPRGKALERKWAQELRERAVDATAHHEILGRSTPPTEICPQVRILGKEEAIAAEQGLRNQLVRAYTDGSRKPPEETPNYVPSTEETIGSAAIIYQGERKRVLRARLPPSATTYQAEQYALVLALGFLIKHAATLPDSTAYLFSDCRSALQSLSTQNRDHWTQVILGRVQALQSLGIDCAFVWIPSHQPEGTIPGNDEADQCANEARLIPNSQMARDVPIPVAHTKSLLTEYIAAEKVKQVQGINDPGLREMVKSQRQRDIVQKVMKYYKNGRVLNLLAGHSKILHYYVSKLKPDHDPGCRVCPGQQHDMAHVVLLCPTYADSRPEWLTGLGSVSITESRFKIFLKFLERIVETAEGNGLGLS</sequence>
<dbReference type="InterPro" id="IPR036691">
    <property type="entry name" value="Endo/exonu/phosph_ase_sf"/>
</dbReference>
<feature type="compositionally biased region" description="Basic and acidic residues" evidence="1">
    <location>
        <begin position="754"/>
        <end position="765"/>
    </location>
</feature>
<dbReference type="Pfam" id="PF14529">
    <property type="entry name" value="Exo_endo_phos_2"/>
    <property type="match status" value="1"/>
</dbReference>
<dbReference type="Proteomes" id="UP000541610">
    <property type="component" value="Unassembled WGS sequence"/>
</dbReference>
<feature type="region of interest" description="Disordered" evidence="1">
    <location>
        <begin position="747"/>
        <end position="783"/>
    </location>
</feature>
<dbReference type="InterPro" id="IPR002156">
    <property type="entry name" value="RNaseH_domain"/>
</dbReference>
<dbReference type="OrthoDB" id="411871at2759"/>
<reference evidence="3 4" key="1">
    <citation type="submission" date="2020-04" db="EMBL/GenBank/DDBJ databases">
        <title>Perkinsus olseni comparative genomics.</title>
        <authorList>
            <person name="Bogema D.R."/>
        </authorList>
    </citation>
    <scope>NUCLEOTIDE SEQUENCE [LARGE SCALE GENOMIC DNA]</scope>
    <source>
        <strain evidence="3">00978-12</strain>
    </source>
</reference>
<name>A0A7J6NQU5_PEROL</name>
<gene>
    <name evidence="3" type="ORF">FOZ60_005473</name>
</gene>
<dbReference type="EMBL" id="JABANP010000229">
    <property type="protein sequence ID" value="KAF4686234.1"/>
    <property type="molecule type" value="Genomic_DNA"/>
</dbReference>
<proteinExistence type="predicted"/>
<dbReference type="Gene3D" id="3.60.10.10">
    <property type="entry name" value="Endonuclease/exonuclease/phosphatase"/>
    <property type="match status" value="1"/>
</dbReference>